<evidence type="ECO:0000313" key="3">
    <source>
        <dbReference type="Proteomes" id="UP000199470"/>
    </source>
</evidence>
<sequence length="270" mass="29887">MDTVSPHRPIVNSQQKQQAFDAQAHKLGLKPRDPWVGGYVDYEWDHLRLVLDAMPLQLEGVPVLEFGCNVGASAILFSHLGAHVSATDISAEWVSLARLNAERYGIDNIDFRHVPDSRQLPFADGQFQLIACNSVLEYVAPGQIAAVQRELDRVLAPGGMILLTGTSNRLWPQEAHSGLWLVNYLPRWLDRLWGKPPQRGMWPWRAVHGFGPGYANLDTADPDNFFARSRLSMGAPAAKLKPLLWVARRLGVGPGLLAHNISCLLQKPGA</sequence>
<keyword evidence="3" id="KW-1185">Reference proteome</keyword>
<dbReference type="AlphaFoldDB" id="A0A1I4JSL3"/>
<dbReference type="OrthoDB" id="4697647at2"/>
<evidence type="ECO:0000313" key="2">
    <source>
        <dbReference type="EMBL" id="SFL69187.1"/>
    </source>
</evidence>
<evidence type="ECO:0000259" key="1">
    <source>
        <dbReference type="Pfam" id="PF13649"/>
    </source>
</evidence>
<dbReference type="GO" id="GO:0008168">
    <property type="term" value="F:methyltransferase activity"/>
    <property type="evidence" value="ECO:0007669"/>
    <property type="project" value="UniProtKB-KW"/>
</dbReference>
<feature type="domain" description="Methyltransferase" evidence="1">
    <location>
        <begin position="63"/>
        <end position="159"/>
    </location>
</feature>
<keyword evidence="2" id="KW-0808">Transferase</keyword>
<protein>
    <submittedName>
        <fullName evidence="2">2-polyprenyl-3-methyl-5-hydroxy-6-metoxy-1,4-benzoquinol methylase</fullName>
    </submittedName>
</protein>
<accession>A0A1I4JSL3</accession>
<dbReference type="CDD" id="cd02440">
    <property type="entry name" value="AdoMet_MTases"/>
    <property type="match status" value="1"/>
</dbReference>
<gene>
    <name evidence="2" type="ORF">SAMN02982985_01175</name>
</gene>
<dbReference type="Pfam" id="PF13649">
    <property type="entry name" value="Methyltransf_25"/>
    <property type="match status" value="1"/>
</dbReference>
<dbReference type="Proteomes" id="UP000199470">
    <property type="component" value="Unassembled WGS sequence"/>
</dbReference>
<dbReference type="STRING" id="758825.SAMN02982985_01175"/>
<proteinExistence type="predicted"/>
<dbReference type="EMBL" id="FOTW01000006">
    <property type="protein sequence ID" value="SFL69187.1"/>
    <property type="molecule type" value="Genomic_DNA"/>
</dbReference>
<dbReference type="SUPFAM" id="SSF53335">
    <property type="entry name" value="S-adenosyl-L-methionine-dependent methyltransferases"/>
    <property type="match status" value="1"/>
</dbReference>
<reference evidence="2 3" key="1">
    <citation type="submission" date="2016-10" db="EMBL/GenBank/DDBJ databases">
        <authorList>
            <person name="de Groot N.N."/>
        </authorList>
    </citation>
    <scope>NUCLEOTIDE SEQUENCE [LARGE SCALE GENOMIC DNA]</scope>
    <source>
        <strain evidence="2 3">ATCC 43154</strain>
    </source>
</reference>
<dbReference type="Gene3D" id="3.40.50.150">
    <property type="entry name" value="Vaccinia Virus protein VP39"/>
    <property type="match status" value="1"/>
</dbReference>
<dbReference type="InterPro" id="IPR041698">
    <property type="entry name" value="Methyltransf_25"/>
</dbReference>
<dbReference type="GO" id="GO:0032259">
    <property type="term" value="P:methylation"/>
    <property type="evidence" value="ECO:0007669"/>
    <property type="project" value="UniProtKB-KW"/>
</dbReference>
<keyword evidence="2" id="KW-0489">Methyltransferase</keyword>
<dbReference type="RefSeq" id="WP_093384939.1">
    <property type="nucleotide sequence ID" value="NZ_FOTW01000006.1"/>
</dbReference>
<name>A0A1I4JSL3_9BURK</name>
<dbReference type="InterPro" id="IPR029063">
    <property type="entry name" value="SAM-dependent_MTases_sf"/>
</dbReference>
<organism evidence="2 3">
    <name type="scientific">Rugamonas rubra</name>
    <dbReference type="NCBI Taxonomy" id="758825"/>
    <lineage>
        <taxon>Bacteria</taxon>
        <taxon>Pseudomonadati</taxon>
        <taxon>Pseudomonadota</taxon>
        <taxon>Betaproteobacteria</taxon>
        <taxon>Burkholderiales</taxon>
        <taxon>Oxalobacteraceae</taxon>
        <taxon>Telluria group</taxon>
        <taxon>Rugamonas</taxon>
    </lineage>
</organism>